<dbReference type="Proteomes" id="UP000184161">
    <property type="component" value="Unassembled WGS sequence"/>
</dbReference>
<organism evidence="1 2">
    <name type="scientific">Bacillus cereus</name>
    <dbReference type="NCBI Taxonomy" id="1396"/>
    <lineage>
        <taxon>Bacteria</taxon>
        <taxon>Bacillati</taxon>
        <taxon>Bacillota</taxon>
        <taxon>Bacilli</taxon>
        <taxon>Bacillales</taxon>
        <taxon>Bacillaceae</taxon>
        <taxon>Bacillus</taxon>
        <taxon>Bacillus cereus group</taxon>
    </lineage>
</organism>
<sequence>MDMNKYFFCYSTNLQEFLRYEKYIRYICTARHMTSNKQFWLFERTEELNIALAEYRVNSEKLELKRNYLQS</sequence>
<accession>A0A9X5VB40</accession>
<gene>
    <name evidence="1" type="ORF">BKK64_14880</name>
</gene>
<evidence type="ECO:0000313" key="2">
    <source>
        <dbReference type="Proteomes" id="UP000184161"/>
    </source>
</evidence>
<dbReference type="AlphaFoldDB" id="A0A9X5VB40"/>
<name>A0A9X5VB40_BACCE</name>
<reference evidence="1 2" key="1">
    <citation type="submission" date="2016-10" db="EMBL/GenBank/DDBJ databases">
        <title>Draft Genome Sequence of one Bacillus cereus strain isolated from pooled breast milk.</title>
        <authorList>
            <person name="Woudstra C."/>
            <person name="Chamoin A."/>
            <person name="Gentil S."/>
            <person name="Rambeloson T."/>
            <person name="Delannoye S."/>
            <person name="Heinnekine J.A."/>
            <person name="Herbin S."/>
            <person name="Fach P."/>
        </authorList>
    </citation>
    <scope>NUCLEOTIDE SEQUENCE [LARGE SCALE GENOMIC DNA]</scope>
    <source>
        <strain evidence="1 2">16SBCL1279</strain>
    </source>
</reference>
<evidence type="ECO:0000313" key="1">
    <source>
        <dbReference type="EMBL" id="OJS95039.1"/>
    </source>
</evidence>
<dbReference type="EMBL" id="MLYK01000032">
    <property type="protein sequence ID" value="OJS95039.1"/>
    <property type="molecule type" value="Genomic_DNA"/>
</dbReference>
<dbReference type="RefSeq" id="WP_065382175.1">
    <property type="nucleotide sequence ID" value="NZ_CP014486.1"/>
</dbReference>
<proteinExistence type="predicted"/>
<comment type="caution">
    <text evidence="1">The sequence shown here is derived from an EMBL/GenBank/DDBJ whole genome shotgun (WGS) entry which is preliminary data.</text>
</comment>
<protein>
    <submittedName>
        <fullName evidence="1">Uncharacterized protein</fullName>
    </submittedName>
</protein>